<feature type="region of interest" description="Disordered" evidence="1">
    <location>
        <begin position="22"/>
        <end position="146"/>
    </location>
</feature>
<keyword evidence="3" id="KW-1185">Reference proteome</keyword>
<reference evidence="2 3" key="1">
    <citation type="journal article" date="2018" name="New Phytol.">
        <title>Phylogenomics of Endogonaceae and evolution of mycorrhizas within Mucoromycota.</title>
        <authorList>
            <person name="Chang Y."/>
            <person name="Desiro A."/>
            <person name="Na H."/>
            <person name="Sandor L."/>
            <person name="Lipzen A."/>
            <person name="Clum A."/>
            <person name="Barry K."/>
            <person name="Grigoriev I.V."/>
            <person name="Martin F.M."/>
            <person name="Stajich J.E."/>
            <person name="Smith M.E."/>
            <person name="Bonito G."/>
            <person name="Spatafora J.W."/>
        </authorList>
    </citation>
    <scope>NUCLEOTIDE SEQUENCE [LARGE SCALE GENOMIC DNA]</scope>
    <source>
        <strain evidence="2 3">AD002</strain>
    </source>
</reference>
<organism evidence="2 3">
    <name type="scientific">Jimgerdemannia flammicorona</name>
    <dbReference type="NCBI Taxonomy" id="994334"/>
    <lineage>
        <taxon>Eukaryota</taxon>
        <taxon>Fungi</taxon>
        <taxon>Fungi incertae sedis</taxon>
        <taxon>Mucoromycota</taxon>
        <taxon>Mucoromycotina</taxon>
        <taxon>Endogonomycetes</taxon>
        <taxon>Endogonales</taxon>
        <taxon>Endogonaceae</taxon>
        <taxon>Jimgerdemannia</taxon>
    </lineage>
</organism>
<sequence>MDPQKDQRKVTFSVRSLLHIPADAPMGEPGVDIPLPPLRFTRGPPRGAPGGPPLVPGPPGWRQWNQKVLFGSPNQGTGAQPTWGGSSSNSVWAPSYAEKPHAGQVGGGSDATHTQTSFVPPTQSQNENIQENTMKPLPKPEYHRPRSWRSHNLSILSSLEEGTQSTSPISAESVTMLVRAATAFTDAPALRGDDERPTEHHASPEQGGKVEKSDVVAKPDLGQTKDHKVETELVITETSSWTEECVESKSVVEDSNPDMDYGQQGRSVSLFPHLLIIRLQPIFGDISTHNTFIGITLASQIDLLSTDAETSYPVLLPTPVNTGSFAQDPLSIISGFDLDLLESIMNQPSTAPIITQPPRANLIDIDEDTPTVVANMPSFSAFPKEPISPAHANQAPPAPPVPHVPHEPEPSGVFRAIEDIRLEARRTGTTTKEFDSILERIRRLQLEVIGATPDEPLEGPDRGANEDLARGSESSLHRRVRSSNVANPPARQPRGPSTEADHNFAARRADHIVVTARADAEEPNRERLNREMV</sequence>
<feature type="compositionally biased region" description="Basic and acidic residues" evidence="1">
    <location>
        <begin position="459"/>
        <end position="470"/>
    </location>
</feature>
<feature type="compositionally biased region" description="Basic and acidic residues" evidence="1">
    <location>
        <begin position="191"/>
        <end position="221"/>
    </location>
</feature>
<comment type="caution">
    <text evidence="2">The sequence shown here is derived from an EMBL/GenBank/DDBJ whole genome shotgun (WGS) entry which is preliminary data.</text>
</comment>
<feature type="compositionally biased region" description="Pro residues" evidence="1">
    <location>
        <begin position="46"/>
        <end position="59"/>
    </location>
</feature>
<evidence type="ECO:0000256" key="1">
    <source>
        <dbReference type="SAM" id="MobiDB-lite"/>
    </source>
</evidence>
<feature type="region of interest" description="Disordered" evidence="1">
    <location>
        <begin position="383"/>
        <end position="411"/>
    </location>
</feature>
<dbReference type="AlphaFoldDB" id="A0A433QYJ9"/>
<gene>
    <name evidence="2" type="ORF">BC938DRAFT_478199</name>
</gene>
<dbReference type="EMBL" id="RBNJ01000314">
    <property type="protein sequence ID" value="RUS34848.1"/>
    <property type="molecule type" value="Genomic_DNA"/>
</dbReference>
<feature type="compositionally biased region" description="Polar residues" evidence="1">
    <location>
        <begin position="72"/>
        <end position="92"/>
    </location>
</feature>
<feature type="compositionally biased region" description="Polar residues" evidence="1">
    <location>
        <begin position="111"/>
        <end position="133"/>
    </location>
</feature>
<name>A0A433QYJ9_9FUNG</name>
<feature type="region of interest" description="Disordered" evidence="1">
    <location>
        <begin position="188"/>
        <end position="221"/>
    </location>
</feature>
<dbReference type="Proteomes" id="UP000274822">
    <property type="component" value="Unassembled WGS sequence"/>
</dbReference>
<evidence type="ECO:0000313" key="2">
    <source>
        <dbReference type="EMBL" id="RUS34848.1"/>
    </source>
</evidence>
<feature type="region of interest" description="Disordered" evidence="1">
    <location>
        <begin position="452"/>
        <end position="504"/>
    </location>
</feature>
<accession>A0A433QYJ9</accession>
<protein>
    <submittedName>
        <fullName evidence="2">Uncharacterized protein</fullName>
    </submittedName>
</protein>
<evidence type="ECO:0000313" key="3">
    <source>
        <dbReference type="Proteomes" id="UP000274822"/>
    </source>
</evidence>
<proteinExistence type="predicted"/>